<dbReference type="HAMAP" id="MF_00097">
    <property type="entry name" value="TMP_synthase"/>
    <property type="match status" value="1"/>
</dbReference>
<evidence type="ECO:0000256" key="1">
    <source>
        <dbReference type="ARBA" id="ARBA00003814"/>
    </source>
</evidence>
<evidence type="ECO:0000313" key="16">
    <source>
        <dbReference type="Proteomes" id="UP000198589"/>
    </source>
</evidence>
<dbReference type="EC" id="2.5.1.3" evidence="10"/>
<feature type="binding site" evidence="10">
    <location>
        <position position="93"/>
    </location>
    <ligand>
        <name>4-amino-2-methyl-5-(diphosphooxymethyl)pyrimidine</name>
        <dbReference type="ChEBI" id="CHEBI:57841"/>
    </ligand>
</feature>
<comment type="catalytic activity">
    <reaction evidence="9 10 11">
        <text>2-[(2R,5Z)-2-carboxy-4-methylthiazol-5(2H)-ylidene]ethyl phosphate + 4-amino-2-methyl-5-(diphosphooxymethyl)pyrimidine + 2 H(+) = thiamine phosphate + CO2 + diphosphate</text>
        <dbReference type="Rhea" id="RHEA:47844"/>
        <dbReference type="ChEBI" id="CHEBI:15378"/>
        <dbReference type="ChEBI" id="CHEBI:16526"/>
        <dbReference type="ChEBI" id="CHEBI:33019"/>
        <dbReference type="ChEBI" id="CHEBI:37575"/>
        <dbReference type="ChEBI" id="CHEBI:57841"/>
        <dbReference type="ChEBI" id="CHEBI:62899"/>
        <dbReference type="EC" id="2.5.1.3"/>
    </reaction>
</comment>
<evidence type="ECO:0000256" key="11">
    <source>
        <dbReference type="RuleBase" id="RU003826"/>
    </source>
</evidence>
<comment type="function">
    <text evidence="1 10">Condenses 4-methyl-5-(beta-hydroxyethyl)thiazole monophosphate (THZ-P) and 2-methyl-4-amino-5-hydroxymethyl pyrimidine pyrophosphate (HMP-PP) to form thiamine monophosphate (TMP).</text>
</comment>
<evidence type="ECO:0000256" key="7">
    <source>
        <dbReference type="ARBA" id="ARBA00047334"/>
    </source>
</evidence>
<dbReference type="UniPathway" id="UPA00060">
    <property type="reaction ID" value="UER00141"/>
</dbReference>
<feature type="binding site" evidence="10">
    <location>
        <begin position="209"/>
        <end position="210"/>
    </location>
    <ligand>
        <name>2-[(2R,5Z)-2-carboxy-4-methylthiazol-5(2H)-ylidene]ethyl phosphate</name>
        <dbReference type="ChEBI" id="CHEBI:62899"/>
    </ligand>
</feature>
<evidence type="ECO:0000256" key="13">
    <source>
        <dbReference type="SAM" id="MobiDB-lite"/>
    </source>
</evidence>
<keyword evidence="6 10" id="KW-0784">Thiamine biosynthesis</keyword>
<dbReference type="PANTHER" id="PTHR20857:SF15">
    <property type="entry name" value="THIAMINE-PHOSPHATE SYNTHASE"/>
    <property type="match status" value="1"/>
</dbReference>
<comment type="catalytic activity">
    <reaction evidence="8 10 11">
        <text>2-(2-carboxy-4-methylthiazol-5-yl)ethyl phosphate + 4-amino-2-methyl-5-(diphosphooxymethyl)pyrimidine + 2 H(+) = thiamine phosphate + CO2 + diphosphate</text>
        <dbReference type="Rhea" id="RHEA:47848"/>
        <dbReference type="ChEBI" id="CHEBI:15378"/>
        <dbReference type="ChEBI" id="CHEBI:16526"/>
        <dbReference type="ChEBI" id="CHEBI:33019"/>
        <dbReference type="ChEBI" id="CHEBI:37575"/>
        <dbReference type="ChEBI" id="CHEBI:57841"/>
        <dbReference type="ChEBI" id="CHEBI:62890"/>
        <dbReference type="EC" id="2.5.1.3"/>
    </reaction>
</comment>
<dbReference type="InterPro" id="IPR036206">
    <property type="entry name" value="ThiamineP_synth_sf"/>
</dbReference>
<name>A0A1I2EME3_9ACTN</name>
<protein>
    <recommendedName>
        <fullName evidence="10">Thiamine-phosphate synthase</fullName>
        <shortName evidence="10">TP synthase</shortName>
        <shortName evidence="10">TPS</shortName>
        <ecNumber evidence="10">2.5.1.3</ecNumber>
    </recommendedName>
    <alternativeName>
        <fullName evidence="10">Thiamine-phosphate pyrophosphorylase</fullName>
        <shortName evidence="10">TMP pyrophosphorylase</shortName>
        <shortName evidence="10">TMP-PPase</shortName>
    </alternativeName>
</protein>
<evidence type="ECO:0000313" key="15">
    <source>
        <dbReference type="EMBL" id="SFE93618.1"/>
    </source>
</evidence>
<feature type="binding site" evidence="10">
    <location>
        <position position="161"/>
    </location>
    <ligand>
        <name>4-amino-2-methyl-5-(diphosphooxymethyl)pyrimidine</name>
        <dbReference type="ChEBI" id="CHEBI:57841"/>
    </ligand>
</feature>
<gene>
    <name evidence="10" type="primary">thiE</name>
    <name evidence="15" type="ORF">SAMN05216574_107104</name>
</gene>
<feature type="domain" description="Thiamine phosphate synthase/TenI" evidence="14">
    <location>
        <begin position="35"/>
        <end position="212"/>
    </location>
</feature>
<evidence type="ECO:0000256" key="3">
    <source>
        <dbReference type="ARBA" id="ARBA00022679"/>
    </source>
</evidence>
<evidence type="ECO:0000256" key="4">
    <source>
        <dbReference type="ARBA" id="ARBA00022723"/>
    </source>
</evidence>
<keyword evidence="3 10" id="KW-0808">Transferase</keyword>
<dbReference type="GO" id="GO:0009228">
    <property type="term" value="P:thiamine biosynthetic process"/>
    <property type="evidence" value="ECO:0007669"/>
    <property type="project" value="UniProtKB-KW"/>
</dbReference>
<dbReference type="GO" id="GO:0009229">
    <property type="term" value="P:thiamine diphosphate biosynthetic process"/>
    <property type="evidence" value="ECO:0007669"/>
    <property type="project" value="UniProtKB-UniRule"/>
</dbReference>
<keyword evidence="16" id="KW-1185">Reference proteome</keyword>
<comment type="catalytic activity">
    <reaction evidence="7 10 11">
        <text>4-methyl-5-(2-phosphooxyethyl)-thiazole + 4-amino-2-methyl-5-(diphosphooxymethyl)pyrimidine + H(+) = thiamine phosphate + diphosphate</text>
        <dbReference type="Rhea" id="RHEA:22328"/>
        <dbReference type="ChEBI" id="CHEBI:15378"/>
        <dbReference type="ChEBI" id="CHEBI:33019"/>
        <dbReference type="ChEBI" id="CHEBI:37575"/>
        <dbReference type="ChEBI" id="CHEBI:57841"/>
        <dbReference type="ChEBI" id="CHEBI:58296"/>
        <dbReference type="EC" id="2.5.1.3"/>
    </reaction>
</comment>
<keyword evidence="5 10" id="KW-0460">Magnesium</keyword>
<dbReference type="STRING" id="1798228.SAMN05216574_107104"/>
<dbReference type="GO" id="GO:0004789">
    <property type="term" value="F:thiamine-phosphate diphosphorylase activity"/>
    <property type="evidence" value="ECO:0007669"/>
    <property type="project" value="UniProtKB-UniRule"/>
</dbReference>
<dbReference type="InterPro" id="IPR022998">
    <property type="entry name" value="ThiamineP_synth_TenI"/>
</dbReference>
<dbReference type="CDD" id="cd00564">
    <property type="entry name" value="TMP_TenI"/>
    <property type="match status" value="1"/>
</dbReference>
<feature type="region of interest" description="Disordered" evidence="13">
    <location>
        <begin position="232"/>
        <end position="256"/>
    </location>
</feature>
<dbReference type="InterPro" id="IPR034291">
    <property type="entry name" value="TMP_synthase"/>
</dbReference>
<dbReference type="PANTHER" id="PTHR20857">
    <property type="entry name" value="THIAMINE-PHOSPHATE PYROPHOSPHORYLASE"/>
    <property type="match status" value="1"/>
</dbReference>
<organism evidence="15 16">
    <name type="scientific">Blastococcus tunisiensis</name>
    <dbReference type="NCBI Taxonomy" id="1798228"/>
    <lineage>
        <taxon>Bacteria</taxon>
        <taxon>Bacillati</taxon>
        <taxon>Actinomycetota</taxon>
        <taxon>Actinomycetes</taxon>
        <taxon>Geodermatophilales</taxon>
        <taxon>Geodermatophilaceae</taxon>
        <taxon>Blastococcus</taxon>
    </lineage>
</organism>
<dbReference type="AlphaFoldDB" id="A0A1I2EME3"/>
<feature type="binding site" evidence="10">
    <location>
        <position position="189"/>
    </location>
    <ligand>
        <name>2-[(2R,5Z)-2-carboxy-4-methylthiazol-5(2H)-ylidene]ethyl phosphate</name>
        <dbReference type="ChEBI" id="CHEBI:62899"/>
    </ligand>
</feature>
<proteinExistence type="inferred from homology"/>
<feature type="binding site" evidence="10">
    <location>
        <position position="94"/>
    </location>
    <ligand>
        <name>Mg(2+)</name>
        <dbReference type="ChEBI" id="CHEBI:18420"/>
    </ligand>
</feature>
<keyword evidence="4 10" id="KW-0479">Metal-binding</keyword>
<dbReference type="Proteomes" id="UP000198589">
    <property type="component" value="Unassembled WGS sequence"/>
</dbReference>
<evidence type="ECO:0000256" key="5">
    <source>
        <dbReference type="ARBA" id="ARBA00022842"/>
    </source>
</evidence>
<feature type="binding site" evidence="10">
    <location>
        <position position="113"/>
    </location>
    <ligand>
        <name>Mg(2+)</name>
        <dbReference type="ChEBI" id="CHEBI:18420"/>
    </ligand>
</feature>
<dbReference type="EMBL" id="FOND01000007">
    <property type="protein sequence ID" value="SFE93618.1"/>
    <property type="molecule type" value="Genomic_DNA"/>
</dbReference>
<comment type="pathway">
    <text evidence="2 10 12">Cofactor biosynthesis; thiamine diphosphate biosynthesis; thiamine phosphate from 4-amino-2-methyl-5-diphosphomethylpyrimidine and 4-methyl-5-(2-phosphoethyl)-thiazole: step 1/1.</text>
</comment>
<accession>A0A1I2EME3</accession>
<evidence type="ECO:0000256" key="2">
    <source>
        <dbReference type="ARBA" id="ARBA00005165"/>
    </source>
</evidence>
<evidence type="ECO:0000256" key="9">
    <source>
        <dbReference type="ARBA" id="ARBA00047883"/>
    </source>
</evidence>
<evidence type="ECO:0000256" key="8">
    <source>
        <dbReference type="ARBA" id="ARBA00047851"/>
    </source>
</evidence>
<feature type="binding site" evidence="10">
    <location>
        <begin position="158"/>
        <end position="160"/>
    </location>
    <ligand>
        <name>2-[(2R,5Z)-2-carboxy-4-methylthiazol-5(2H)-ylidene]ethyl phosphate</name>
        <dbReference type="ChEBI" id="CHEBI:62899"/>
    </ligand>
</feature>
<dbReference type="Pfam" id="PF02581">
    <property type="entry name" value="TMP-TENI"/>
    <property type="match status" value="1"/>
</dbReference>
<evidence type="ECO:0000256" key="12">
    <source>
        <dbReference type="RuleBase" id="RU004253"/>
    </source>
</evidence>
<dbReference type="SUPFAM" id="SSF51391">
    <property type="entry name" value="Thiamin phosphate synthase"/>
    <property type="match status" value="1"/>
</dbReference>
<evidence type="ECO:0000259" key="14">
    <source>
        <dbReference type="Pfam" id="PF02581"/>
    </source>
</evidence>
<evidence type="ECO:0000256" key="6">
    <source>
        <dbReference type="ARBA" id="ARBA00022977"/>
    </source>
</evidence>
<dbReference type="InterPro" id="IPR013785">
    <property type="entry name" value="Aldolase_TIM"/>
</dbReference>
<sequence length="256" mass="25243">MTGHRKSAAGRTGSALPIGPDRAVEVRRRIGGLHVLTDARQGRDALGVVSAAVAAGARIVQVRVKFCPDLALYDFAARVAEVCARRGATCIVDDRVDIALAVGAAGTHLGAGDLPVAAARSIAGPNHLLGGTARTAATAAELVQAGADYLGVGPAFSTVTKTGLPAPLGVDGIAAVAAAVAVPVIAIGGITPDRIPALLAAGASGVAVVSAVSDAPDPGTVTRALLAALVAAPQGRPRRPEPGPPPAARVPRSAPR</sequence>
<dbReference type="NCBIfam" id="TIGR00693">
    <property type="entry name" value="thiE"/>
    <property type="match status" value="1"/>
</dbReference>
<feature type="binding site" evidence="10">
    <location>
        <begin position="61"/>
        <end position="65"/>
    </location>
    <ligand>
        <name>4-amino-2-methyl-5-(diphosphooxymethyl)pyrimidine</name>
        <dbReference type="ChEBI" id="CHEBI:57841"/>
    </ligand>
</feature>
<comment type="cofactor">
    <cofactor evidence="10">
        <name>Mg(2+)</name>
        <dbReference type="ChEBI" id="CHEBI:18420"/>
    </cofactor>
    <text evidence="10">Binds 1 Mg(2+) ion per subunit.</text>
</comment>
<evidence type="ECO:0000256" key="10">
    <source>
        <dbReference type="HAMAP-Rule" id="MF_00097"/>
    </source>
</evidence>
<dbReference type="GO" id="GO:0005737">
    <property type="term" value="C:cytoplasm"/>
    <property type="evidence" value="ECO:0007669"/>
    <property type="project" value="TreeGrafter"/>
</dbReference>
<comment type="similarity">
    <text evidence="10 11">Belongs to the thiamine-phosphate synthase family.</text>
</comment>
<dbReference type="Gene3D" id="3.20.20.70">
    <property type="entry name" value="Aldolase class I"/>
    <property type="match status" value="1"/>
</dbReference>
<reference evidence="16" key="1">
    <citation type="submission" date="2016-10" db="EMBL/GenBank/DDBJ databases">
        <authorList>
            <person name="Varghese N."/>
            <person name="Submissions S."/>
        </authorList>
    </citation>
    <scope>NUCLEOTIDE SEQUENCE [LARGE SCALE GENOMIC DNA]</scope>
    <source>
        <strain evidence="16">DSM 46838</strain>
    </source>
</reference>
<feature type="binding site" evidence="10">
    <location>
        <position position="132"/>
    </location>
    <ligand>
        <name>4-amino-2-methyl-5-(diphosphooxymethyl)pyrimidine</name>
        <dbReference type="ChEBI" id="CHEBI:57841"/>
    </ligand>
</feature>
<dbReference type="GO" id="GO:0000287">
    <property type="term" value="F:magnesium ion binding"/>
    <property type="evidence" value="ECO:0007669"/>
    <property type="project" value="UniProtKB-UniRule"/>
</dbReference>